<evidence type="ECO:0000313" key="3">
    <source>
        <dbReference type="EMBL" id="MBW30529.1"/>
    </source>
</evidence>
<proteinExistence type="predicted"/>
<feature type="region of interest" description="Disordered" evidence="1">
    <location>
        <begin position="97"/>
        <end position="154"/>
    </location>
</feature>
<feature type="chain" id="PRO_5014921448" evidence="2">
    <location>
        <begin position="27"/>
        <end position="154"/>
    </location>
</feature>
<reference evidence="3" key="1">
    <citation type="submission" date="2018-01" db="EMBL/GenBank/DDBJ databases">
        <title>An insight into the sialome of Amazonian anophelines.</title>
        <authorList>
            <person name="Ribeiro J.M."/>
            <person name="Scarpassa V."/>
            <person name="Calvo E."/>
        </authorList>
    </citation>
    <scope>NUCLEOTIDE SEQUENCE</scope>
    <source>
        <tissue evidence="3">Salivary glands</tissue>
    </source>
</reference>
<evidence type="ECO:0000256" key="1">
    <source>
        <dbReference type="SAM" id="MobiDB-lite"/>
    </source>
</evidence>
<feature type="signal peptide" evidence="2">
    <location>
        <begin position="1"/>
        <end position="26"/>
    </location>
</feature>
<sequence>MNISSFNSASAWFVCLLACLLACFRASDLFPALVITSFEELLLVSVGLLCHLGVLRRASQCNPHLSGDLGKDDGTEEHEQCANPVMQRKWISKVHDREEQRNELAKRDDQRNGKRGTLSSEHVHRADAHVLRQHVADQVDPGDRQRKAQQWNRL</sequence>
<name>A0A2M3ZPR8_9DIPT</name>
<organism evidence="3">
    <name type="scientific">Anopheles braziliensis</name>
    <dbReference type="NCBI Taxonomy" id="58242"/>
    <lineage>
        <taxon>Eukaryota</taxon>
        <taxon>Metazoa</taxon>
        <taxon>Ecdysozoa</taxon>
        <taxon>Arthropoda</taxon>
        <taxon>Hexapoda</taxon>
        <taxon>Insecta</taxon>
        <taxon>Pterygota</taxon>
        <taxon>Neoptera</taxon>
        <taxon>Endopterygota</taxon>
        <taxon>Diptera</taxon>
        <taxon>Nematocera</taxon>
        <taxon>Culicoidea</taxon>
        <taxon>Culicidae</taxon>
        <taxon>Anophelinae</taxon>
        <taxon>Anopheles</taxon>
    </lineage>
</organism>
<protein>
    <submittedName>
        <fullName evidence="3">Putative secreted peptide</fullName>
    </submittedName>
</protein>
<evidence type="ECO:0000256" key="2">
    <source>
        <dbReference type="SAM" id="SignalP"/>
    </source>
</evidence>
<accession>A0A2M3ZPR8</accession>
<feature type="compositionally biased region" description="Basic and acidic residues" evidence="1">
    <location>
        <begin position="121"/>
        <end position="146"/>
    </location>
</feature>
<feature type="compositionally biased region" description="Basic and acidic residues" evidence="1">
    <location>
        <begin position="97"/>
        <end position="112"/>
    </location>
</feature>
<dbReference type="AlphaFoldDB" id="A0A2M3ZPR8"/>
<keyword evidence="2" id="KW-0732">Signal</keyword>
<dbReference type="EMBL" id="GGFM01009778">
    <property type="protein sequence ID" value="MBW30529.1"/>
    <property type="molecule type" value="Transcribed_RNA"/>
</dbReference>